<keyword evidence="3 6" id="KW-0808">Transferase</keyword>
<evidence type="ECO:0000256" key="5">
    <source>
        <dbReference type="ARBA" id="ARBA00047658"/>
    </source>
</evidence>
<protein>
    <recommendedName>
        <fullName evidence="6">Geranylgeranyl transferase type-2 subunit alpha</fullName>
        <ecNumber evidence="6">2.5.1.60</ecNumber>
    </recommendedName>
    <alternativeName>
        <fullName evidence="6">Geranylgeranyl transferase type II subunit alpha</fullName>
    </alternativeName>
</protein>
<organism evidence="8 9">
    <name type="scientific">Ramalina farinacea</name>
    <dbReference type="NCBI Taxonomy" id="258253"/>
    <lineage>
        <taxon>Eukaryota</taxon>
        <taxon>Fungi</taxon>
        <taxon>Dikarya</taxon>
        <taxon>Ascomycota</taxon>
        <taxon>Pezizomycotina</taxon>
        <taxon>Lecanoromycetes</taxon>
        <taxon>OSLEUM clade</taxon>
        <taxon>Lecanoromycetidae</taxon>
        <taxon>Lecanorales</taxon>
        <taxon>Lecanorineae</taxon>
        <taxon>Ramalinaceae</taxon>
        <taxon>Ramalina</taxon>
    </lineage>
</organism>
<dbReference type="InterPro" id="IPR002088">
    <property type="entry name" value="Prenyl_trans_a"/>
</dbReference>
<evidence type="ECO:0000313" key="9">
    <source>
        <dbReference type="Proteomes" id="UP001161017"/>
    </source>
</evidence>
<dbReference type="PROSITE" id="PS51147">
    <property type="entry name" value="PFTA"/>
    <property type="match status" value="3"/>
</dbReference>
<dbReference type="EMBL" id="JAPUFD010000021">
    <property type="protein sequence ID" value="MDI1492806.1"/>
    <property type="molecule type" value="Genomic_DNA"/>
</dbReference>
<dbReference type="Pfam" id="PF01239">
    <property type="entry name" value="PPTA"/>
    <property type="match status" value="4"/>
</dbReference>
<dbReference type="AlphaFoldDB" id="A0AA43QWU9"/>
<dbReference type="PANTHER" id="PTHR11129:SF2">
    <property type="entry name" value="GERANYLGERANYL TRANSFERASE TYPE-2 SUBUNIT ALPHA"/>
    <property type="match status" value="1"/>
</dbReference>
<keyword evidence="4" id="KW-0677">Repeat</keyword>
<keyword evidence="2 6" id="KW-0637">Prenyltransferase</keyword>
<reference evidence="8" key="1">
    <citation type="journal article" date="2023" name="Genome Biol. Evol.">
        <title>First Whole Genome Sequence and Flow Cytometry Genome Size Data for the Lichen-Forming Fungus Ramalina farinacea (Ascomycota).</title>
        <authorList>
            <person name="Llewellyn T."/>
            <person name="Mian S."/>
            <person name="Hill R."/>
            <person name="Leitch I.J."/>
            <person name="Gaya E."/>
        </authorList>
    </citation>
    <scope>NUCLEOTIDE SEQUENCE</scope>
    <source>
        <strain evidence="8">LIQ254RAFAR</strain>
    </source>
</reference>
<dbReference type="GO" id="GO:0004663">
    <property type="term" value="F:Rab geranylgeranyltransferase activity"/>
    <property type="evidence" value="ECO:0007669"/>
    <property type="project" value="UniProtKB-UniRule"/>
</dbReference>
<dbReference type="SUPFAM" id="SSF48439">
    <property type="entry name" value="Protein prenylyltransferase"/>
    <property type="match status" value="1"/>
</dbReference>
<keyword evidence="9" id="KW-1185">Reference proteome</keyword>
<accession>A0AA43QWU9</accession>
<feature type="compositionally biased region" description="Basic and acidic residues" evidence="7">
    <location>
        <begin position="14"/>
        <end position="23"/>
    </location>
</feature>
<evidence type="ECO:0000256" key="6">
    <source>
        <dbReference type="RuleBase" id="RU367120"/>
    </source>
</evidence>
<dbReference type="GO" id="GO:0097354">
    <property type="term" value="P:prenylation"/>
    <property type="evidence" value="ECO:0007669"/>
    <property type="project" value="UniProtKB-UniRule"/>
</dbReference>
<dbReference type="Proteomes" id="UP001161017">
    <property type="component" value="Unassembled WGS sequence"/>
</dbReference>
<comment type="similarity">
    <text evidence="1 6">Belongs to the protein prenyltransferase subunit alpha family.</text>
</comment>
<evidence type="ECO:0000256" key="2">
    <source>
        <dbReference type="ARBA" id="ARBA00022602"/>
    </source>
</evidence>
<evidence type="ECO:0000256" key="3">
    <source>
        <dbReference type="ARBA" id="ARBA00022679"/>
    </source>
</evidence>
<proteinExistence type="inferred from homology"/>
<evidence type="ECO:0000256" key="4">
    <source>
        <dbReference type="ARBA" id="ARBA00022737"/>
    </source>
</evidence>
<evidence type="ECO:0000313" key="8">
    <source>
        <dbReference type="EMBL" id="MDI1492806.1"/>
    </source>
</evidence>
<comment type="caution">
    <text evidence="8">The sequence shown here is derived from an EMBL/GenBank/DDBJ whole genome shotgun (WGS) entry which is preliminary data.</text>
</comment>
<feature type="region of interest" description="Disordered" evidence="7">
    <location>
        <begin position="1"/>
        <end position="23"/>
    </location>
</feature>
<dbReference type="Gene3D" id="1.25.40.120">
    <property type="entry name" value="Protein prenylyltransferase"/>
    <property type="match status" value="1"/>
</dbReference>
<dbReference type="PANTHER" id="PTHR11129">
    <property type="entry name" value="PROTEIN FARNESYLTRANSFERASE ALPHA SUBUNIT/RAB GERANYLGERANYL TRANSFERASE ALPHA SUBUNIT"/>
    <property type="match status" value="1"/>
</dbReference>
<dbReference type="EC" id="2.5.1.60" evidence="6"/>
<comment type="catalytic activity">
    <reaction evidence="5 6">
        <text>geranylgeranyl diphosphate + L-cysteinyl-[protein] = S-geranylgeranyl-L-cysteinyl-[protein] + diphosphate</text>
        <dbReference type="Rhea" id="RHEA:21240"/>
        <dbReference type="Rhea" id="RHEA-COMP:10131"/>
        <dbReference type="Rhea" id="RHEA-COMP:11537"/>
        <dbReference type="ChEBI" id="CHEBI:29950"/>
        <dbReference type="ChEBI" id="CHEBI:33019"/>
        <dbReference type="ChEBI" id="CHEBI:57533"/>
        <dbReference type="ChEBI" id="CHEBI:86021"/>
        <dbReference type="EC" id="2.5.1.60"/>
    </reaction>
</comment>
<comment type="function">
    <text evidence="6">Catalyzes the transfer of a geranyl-geranyl moiety from geranyl-geranyl pyrophosphate to cysteines occuring in specific C-terminal amino acid sequences.</text>
</comment>
<dbReference type="GO" id="GO:0005968">
    <property type="term" value="C:Rab-protein geranylgeranyltransferase complex"/>
    <property type="evidence" value="ECO:0007669"/>
    <property type="project" value="TreeGrafter"/>
</dbReference>
<gene>
    <name evidence="8" type="primary">BET4</name>
    <name evidence="8" type="ORF">OHK93_004589</name>
</gene>
<evidence type="ECO:0000256" key="1">
    <source>
        <dbReference type="ARBA" id="ARBA00006734"/>
    </source>
</evidence>
<sequence length="365" mass="42872">MSTHGVPRVSGEPPKSEQDRAKEARKIREYKSLIDAVQNDDLTNETLTLTSRLLTWNPEYYSIWNVRRRIVCHLLKEMTTSTQAEGPSTYRSDTSTEALSDLISNDLKFQLPLLRKFPKCYWIWNYRLWLLEGPSGTLPKTNQQRLWEQELSLAGKMLSLDSRNFNGWGYRRKVIAALERLSNGSDDHEQWLTESEFEYTTKMINTNLSNFSAWHNRSVLIPRLLNERRADRQARKKMLEEELELLQRALWAGDNDSSLWFYHQNLMCTFDPQYAARSMAPDLSHHERQTYVKAEIEKVHEMLEGAEDCKWIYQSLIQLNMLHKNLSGDTCHAIGQIIQWVETLNKIDPLRSGRWNDLLQKLRPQ</sequence>
<name>A0AA43QWU9_9LECA</name>
<evidence type="ECO:0000256" key="7">
    <source>
        <dbReference type="SAM" id="MobiDB-lite"/>
    </source>
</evidence>